<protein>
    <recommendedName>
        <fullName evidence="7">GCS light chain</fullName>
    </recommendedName>
    <alternativeName>
        <fullName evidence="5">Gamma-ECS regulatory subunit</fullName>
    </alternativeName>
    <alternativeName>
        <fullName evidence="8">Gamma-glutamylcysteine synthetase regulatory subunit</fullName>
    </alternativeName>
    <alternativeName>
        <fullName evidence="6">Glutamate--cysteine ligase modifier subunit</fullName>
    </alternativeName>
</protein>
<dbReference type="OrthoDB" id="5596051at2759"/>
<dbReference type="GO" id="GO:0006750">
    <property type="term" value="P:glutathione biosynthetic process"/>
    <property type="evidence" value="ECO:0000318"/>
    <property type="project" value="GO_Central"/>
</dbReference>
<sequence>MSGQTIPNASTIILSSGNILNWNSLKRKVPKSSTEEIKFCLKQTLKCCLDQTCDQPCDSSCLQQDVITLTHPQNRSSQQKAAREEIKVTVKLMITKTDEEEITEALDMVLKELEIDKIDVLLLALSKTPNVIEDSVSFEHLKPLWWELEREVNKGRIGTLGICDADKTMLEKLHQWARVKPIIDQLNQDTCCVIPPDLNEYAKANKIQLLTHNDKSDVLPPEDFQAVLGEFFPGADSEQWYPAWTLRFTVLIRCRGVITTKGYILKALKDRD</sequence>
<evidence type="ECO:0000256" key="2">
    <source>
        <dbReference type="ARBA" id="ARBA00008612"/>
    </source>
</evidence>
<dbReference type="PANTHER" id="PTHR13295:SF4">
    <property type="entry name" value="GLUTAMATE--CYSTEINE LIGASE REGULATORY SUBUNIT"/>
    <property type="match status" value="1"/>
</dbReference>
<dbReference type="InterPro" id="IPR023210">
    <property type="entry name" value="NADP_OxRdtase_dom"/>
</dbReference>
<comment type="pathway">
    <text evidence="1">Sulfur metabolism; glutathione biosynthesis; glutathione from L-cysteine and L-glutamate: step 1/2.</text>
</comment>
<dbReference type="OMA" id="NNLDWCA"/>
<dbReference type="KEGG" id="spu:590426"/>
<accession>A0A7M7LPH2</accession>
<dbReference type="GO" id="GO:1990609">
    <property type="term" value="F:glutamate-cysteine ligase regulator activity"/>
    <property type="evidence" value="ECO:0000318"/>
    <property type="project" value="GO_Central"/>
</dbReference>
<evidence type="ECO:0000256" key="1">
    <source>
        <dbReference type="ARBA" id="ARBA00005006"/>
    </source>
</evidence>
<dbReference type="AlphaFoldDB" id="A0A7M7LPH2"/>
<dbReference type="GeneID" id="590426"/>
<dbReference type="Proteomes" id="UP000007110">
    <property type="component" value="Unassembled WGS sequence"/>
</dbReference>
<evidence type="ECO:0000313" key="10">
    <source>
        <dbReference type="EnsemblMetazoa" id="XP_003727682"/>
    </source>
</evidence>
<evidence type="ECO:0000256" key="7">
    <source>
        <dbReference type="ARBA" id="ARBA00031732"/>
    </source>
</evidence>
<dbReference type="EnsemblMetazoa" id="XM_003727634">
    <property type="protein sequence ID" value="XP_003727682"/>
    <property type="gene ID" value="LOC590426"/>
</dbReference>
<dbReference type="SUPFAM" id="SSF51430">
    <property type="entry name" value="NAD(P)-linked oxidoreductase"/>
    <property type="match status" value="1"/>
</dbReference>
<evidence type="ECO:0000313" key="11">
    <source>
        <dbReference type="Proteomes" id="UP000007110"/>
    </source>
</evidence>
<keyword evidence="11" id="KW-1185">Reference proteome</keyword>
<comment type="subunit">
    <text evidence="3">Heterodimer of a catalytic heavy chain and a regulatory light chain.</text>
</comment>
<evidence type="ECO:0000256" key="8">
    <source>
        <dbReference type="ARBA" id="ARBA00032926"/>
    </source>
</evidence>
<proteinExistence type="inferred from homology"/>
<dbReference type="GO" id="GO:0035226">
    <property type="term" value="F:glutamate-cysteine ligase catalytic subunit binding"/>
    <property type="evidence" value="ECO:0000318"/>
    <property type="project" value="GO_Central"/>
</dbReference>
<evidence type="ECO:0000256" key="4">
    <source>
        <dbReference type="ARBA" id="ARBA00022684"/>
    </source>
</evidence>
<dbReference type="Pfam" id="PF00248">
    <property type="entry name" value="Aldo_ket_red"/>
    <property type="match status" value="1"/>
</dbReference>
<comment type="similarity">
    <text evidence="2">Belongs to the aldo/keto reductase family. Glutamate--cysteine ligase light chain subfamily.</text>
</comment>
<dbReference type="GO" id="GO:0017109">
    <property type="term" value="C:glutamate-cysteine ligase complex"/>
    <property type="evidence" value="ECO:0000318"/>
    <property type="project" value="GO_Central"/>
</dbReference>
<reference evidence="11" key="1">
    <citation type="submission" date="2015-02" db="EMBL/GenBank/DDBJ databases">
        <title>Genome sequencing for Strongylocentrotus purpuratus.</title>
        <authorList>
            <person name="Murali S."/>
            <person name="Liu Y."/>
            <person name="Vee V."/>
            <person name="English A."/>
            <person name="Wang M."/>
            <person name="Skinner E."/>
            <person name="Han Y."/>
            <person name="Muzny D.M."/>
            <person name="Worley K.C."/>
            <person name="Gibbs R.A."/>
        </authorList>
    </citation>
    <scope>NUCLEOTIDE SEQUENCE</scope>
</reference>
<organism evidence="10 11">
    <name type="scientific">Strongylocentrotus purpuratus</name>
    <name type="common">Purple sea urchin</name>
    <dbReference type="NCBI Taxonomy" id="7668"/>
    <lineage>
        <taxon>Eukaryota</taxon>
        <taxon>Metazoa</taxon>
        <taxon>Echinodermata</taxon>
        <taxon>Eleutherozoa</taxon>
        <taxon>Echinozoa</taxon>
        <taxon>Echinoidea</taxon>
        <taxon>Euechinoidea</taxon>
        <taxon>Echinacea</taxon>
        <taxon>Camarodonta</taxon>
        <taxon>Echinidea</taxon>
        <taxon>Strongylocentrotidae</taxon>
        <taxon>Strongylocentrotus</taxon>
    </lineage>
</organism>
<dbReference type="RefSeq" id="XP_003727682.1">
    <property type="nucleotide sequence ID" value="XM_003727634.3"/>
</dbReference>
<feature type="domain" description="NADP-dependent oxidoreductase" evidence="9">
    <location>
        <begin position="80"/>
        <end position="210"/>
    </location>
</feature>
<dbReference type="CTD" id="2730"/>
<dbReference type="InterPro" id="IPR036812">
    <property type="entry name" value="NAD(P)_OxRdtase_dom_sf"/>
</dbReference>
<dbReference type="InParanoid" id="A0A7M7LPH2"/>
<name>A0A7M7LPH2_STRPU</name>
<reference evidence="10" key="2">
    <citation type="submission" date="2021-01" db="UniProtKB">
        <authorList>
            <consortium name="EnsemblMetazoa"/>
        </authorList>
    </citation>
    <scope>IDENTIFICATION</scope>
</reference>
<evidence type="ECO:0000259" key="9">
    <source>
        <dbReference type="Pfam" id="PF00248"/>
    </source>
</evidence>
<evidence type="ECO:0000256" key="6">
    <source>
        <dbReference type="ARBA" id="ARBA00031154"/>
    </source>
</evidence>
<keyword evidence="4" id="KW-0317">Glutathione biosynthesis</keyword>
<dbReference type="UniPathway" id="UPA00142">
    <property type="reaction ID" value="UER00209"/>
</dbReference>
<evidence type="ECO:0000256" key="3">
    <source>
        <dbReference type="ARBA" id="ARBA00011532"/>
    </source>
</evidence>
<dbReference type="Gene3D" id="3.20.20.100">
    <property type="entry name" value="NADP-dependent oxidoreductase domain"/>
    <property type="match status" value="1"/>
</dbReference>
<dbReference type="InterPro" id="IPR032963">
    <property type="entry name" value="Gclm"/>
</dbReference>
<dbReference type="PANTHER" id="PTHR13295">
    <property type="entry name" value="GLUTAMATE CYSTEINE LIGASE REGULATORY SUBUNIT"/>
    <property type="match status" value="1"/>
</dbReference>
<evidence type="ECO:0000256" key="5">
    <source>
        <dbReference type="ARBA" id="ARBA00030406"/>
    </source>
</evidence>